<dbReference type="InterPro" id="IPR003593">
    <property type="entry name" value="AAA+_ATPase"/>
</dbReference>
<keyword evidence="7" id="KW-0067">ATP-binding</keyword>
<keyword evidence="3" id="KW-0813">Transport</keyword>
<evidence type="ECO:0000256" key="6">
    <source>
        <dbReference type="ARBA" id="ARBA00022741"/>
    </source>
</evidence>
<dbReference type="AlphaFoldDB" id="A0P777"/>
<evidence type="ECO:0000256" key="8">
    <source>
        <dbReference type="ARBA" id="ARBA00022967"/>
    </source>
</evidence>
<keyword evidence="12" id="KW-1185">Reference proteome</keyword>
<evidence type="ECO:0000256" key="5">
    <source>
        <dbReference type="ARBA" id="ARBA00022519"/>
    </source>
</evidence>
<dbReference type="InterPro" id="IPR017871">
    <property type="entry name" value="ABC_transporter-like_CS"/>
</dbReference>
<evidence type="ECO:0000256" key="3">
    <source>
        <dbReference type="ARBA" id="ARBA00022448"/>
    </source>
</evidence>
<dbReference type="GO" id="GO:0015833">
    <property type="term" value="P:peptide transport"/>
    <property type="evidence" value="ECO:0007669"/>
    <property type="project" value="InterPro"/>
</dbReference>
<dbReference type="PANTHER" id="PTHR43297">
    <property type="entry name" value="OLIGOPEPTIDE TRANSPORT ATP-BINDING PROTEIN APPD"/>
    <property type="match status" value="1"/>
</dbReference>
<dbReference type="GO" id="GO:0005886">
    <property type="term" value="C:plasma membrane"/>
    <property type="evidence" value="ECO:0007669"/>
    <property type="project" value="UniProtKB-SubCell"/>
</dbReference>
<dbReference type="Gene3D" id="3.40.50.300">
    <property type="entry name" value="P-loop containing nucleotide triphosphate hydrolases"/>
    <property type="match status" value="1"/>
</dbReference>
<comment type="caution">
    <text evidence="11">The sequence shown here is derived from an EMBL/GenBank/DDBJ whole genome shotgun (WGS) entry which is preliminary data.</text>
</comment>
<dbReference type="OrthoDB" id="9802772at2"/>
<dbReference type="InterPro" id="IPR003439">
    <property type="entry name" value="ABC_transporter-like_ATP-bd"/>
</dbReference>
<feature type="domain" description="ABC transporter" evidence="10">
    <location>
        <begin position="6"/>
        <end position="252"/>
    </location>
</feature>
<keyword evidence="9" id="KW-0472">Membrane</keyword>
<keyword evidence="8" id="KW-1278">Translocase</keyword>
<evidence type="ECO:0000256" key="1">
    <source>
        <dbReference type="ARBA" id="ARBA00004417"/>
    </source>
</evidence>
<dbReference type="PROSITE" id="PS50893">
    <property type="entry name" value="ABC_TRANSPORTER_2"/>
    <property type="match status" value="1"/>
</dbReference>
<keyword evidence="4" id="KW-1003">Cell membrane</keyword>
<evidence type="ECO:0000256" key="4">
    <source>
        <dbReference type="ARBA" id="ARBA00022475"/>
    </source>
</evidence>
<protein>
    <submittedName>
        <fullName evidence="11">ABC-type dipeptide transport system, ATPase component</fullName>
    </submittedName>
</protein>
<dbReference type="Proteomes" id="UP000054262">
    <property type="component" value="Unassembled WGS sequence"/>
</dbReference>
<evidence type="ECO:0000313" key="11">
    <source>
        <dbReference type="EMBL" id="EAV47387.1"/>
    </source>
</evidence>
<evidence type="ECO:0000256" key="7">
    <source>
        <dbReference type="ARBA" id="ARBA00022840"/>
    </source>
</evidence>
<dbReference type="InterPro" id="IPR027417">
    <property type="entry name" value="P-loop_NTPase"/>
</dbReference>
<dbReference type="FunFam" id="3.40.50.300:FF:000016">
    <property type="entry name" value="Oligopeptide ABC transporter ATP-binding component"/>
    <property type="match status" value="1"/>
</dbReference>
<dbReference type="EMBL" id="AAUX01000001">
    <property type="protein sequence ID" value="EAV47387.1"/>
    <property type="molecule type" value="Genomic_DNA"/>
</dbReference>
<dbReference type="PROSITE" id="PS00211">
    <property type="entry name" value="ABC_TRANSPORTER_1"/>
    <property type="match status" value="1"/>
</dbReference>
<reference evidence="11 12" key="1">
    <citation type="submission" date="2006-11" db="EMBL/GenBank/DDBJ databases">
        <authorList>
            <person name="Giovannoni S."/>
            <person name="Vergin K."/>
            <person name="Ferriera S."/>
            <person name="Johnson J."/>
            <person name="Kravitz S."/>
            <person name="Beeson K."/>
            <person name="Sutton G."/>
            <person name="Rogers Y.-H."/>
            <person name="Friedman R."/>
            <person name="Frazier M."/>
            <person name="Venter J.C."/>
        </authorList>
    </citation>
    <scope>NUCLEOTIDE SEQUENCE [LARGE SCALE GENOMIC DNA]</scope>
    <source>
        <strain evidence="11 12">HTCC2181</strain>
    </source>
</reference>
<proteinExistence type="inferred from homology"/>
<evidence type="ECO:0000256" key="9">
    <source>
        <dbReference type="ARBA" id="ARBA00023136"/>
    </source>
</evidence>
<dbReference type="SMART" id="SM00382">
    <property type="entry name" value="AAA"/>
    <property type="match status" value="1"/>
</dbReference>
<accession>A0P777</accession>
<evidence type="ECO:0000259" key="10">
    <source>
        <dbReference type="PROSITE" id="PS50893"/>
    </source>
</evidence>
<comment type="subcellular location">
    <subcellularLocation>
        <location evidence="1">Cell inner membrane</location>
        <topology evidence="1">Peripheral membrane protein</topology>
    </subcellularLocation>
</comment>
<dbReference type="Pfam" id="PF08352">
    <property type="entry name" value="oligo_HPY"/>
    <property type="match status" value="1"/>
</dbReference>
<evidence type="ECO:0000313" key="12">
    <source>
        <dbReference type="Proteomes" id="UP000054262"/>
    </source>
</evidence>
<keyword evidence="6" id="KW-0547">Nucleotide-binding</keyword>
<evidence type="ECO:0000256" key="2">
    <source>
        <dbReference type="ARBA" id="ARBA00005417"/>
    </source>
</evidence>
<dbReference type="InterPro" id="IPR050388">
    <property type="entry name" value="ABC_Ni/Peptide_Import"/>
</dbReference>
<dbReference type="InterPro" id="IPR013563">
    <property type="entry name" value="Oligopep_ABC_C"/>
</dbReference>
<gene>
    <name evidence="11" type="ORF">MB2181_04900</name>
</gene>
<dbReference type="GO" id="GO:0005524">
    <property type="term" value="F:ATP binding"/>
    <property type="evidence" value="ECO:0007669"/>
    <property type="project" value="UniProtKB-KW"/>
</dbReference>
<dbReference type="SUPFAM" id="SSF52540">
    <property type="entry name" value="P-loop containing nucleoside triphosphate hydrolases"/>
    <property type="match status" value="1"/>
</dbReference>
<comment type="similarity">
    <text evidence="2">Belongs to the ABC transporter superfamily.</text>
</comment>
<dbReference type="Pfam" id="PF00005">
    <property type="entry name" value="ABC_tran"/>
    <property type="match status" value="1"/>
</dbReference>
<keyword evidence="5" id="KW-0997">Cell inner membrane</keyword>
<sequence length="279" mass="30815">MSKHLLEINHLTIHPKNNPDLLLVKDVSLKLREGKTTCIVGESGSGKSLTALAIIRLLSSQLSVSGEFLLRGENLTLVSDEVMREKRGQEIAMIFQEPMTSLNPVLSIGYQIQEAIGAHSKLDQEQMRKRTHELLSLVGIPADRAASFPDELSGGQRQRVMIAMAMSCNPTLLIADEPTTALDVTVQAQILRLLDDLKIQLNMTMLFITHDFGVVHDIADEVMVMFKGQIVEQGSVKQVLSTPQHPYTKALLNCVPDAQGKKALKPIDYEKLDKLMAAL</sequence>
<dbReference type="CDD" id="cd03257">
    <property type="entry name" value="ABC_NikE_OppD_transporters"/>
    <property type="match status" value="1"/>
</dbReference>
<dbReference type="GO" id="GO:0055085">
    <property type="term" value="P:transmembrane transport"/>
    <property type="evidence" value="ECO:0007669"/>
    <property type="project" value="UniProtKB-ARBA"/>
</dbReference>
<dbReference type="GO" id="GO:0016887">
    <property type="term" value="F:ATP hydrolysis activity"/>
    <property type="evidence" value="ECO:0007669"/>
    <property type="project" value="InterPro"/>
</dbReference>
<organism evidence="11 12">
    <name type="scientific">Methylophilales bacterium HTCC2181</name>
    <dbReference type="NCBI Taxonomy" id="383631"/>
    <lineage>
        <taxon>Bacteria</taxon>
        <taxon>Pseudomonadati</taxon>
        <taxon>Pseudomonadota</taxon>
        <taxon>Betaproteobacteria</taxon>
        <taxon>Nitrosomonadales</taxon>
        <taxon>OM43 clade</taxon>
    </lineage>
</organism>
<name>A0P777_9PROT</name>
<dbReference type="PANTHER" id="PTHR43297:SF14">
    <property type="entry name" value="ATPASE AAA-TYPE CORE DOMAIN-CONTAINING PROTEIN"/>
    <property type="match status" value="1"/>
</dbReference>